<keyword evidence="2" id="KW-1185">Reference proteome</keyword>
<dbReference type="Proteomes" id="UP000309997">
    <property type="component" value="Unassembled WGS sequence"/>
</dbReference>
<gene>
    <name evidence="1" type="ORF">D5086_027075</name>
</gene>
<reference evidence="1 2" key="1">
    <citation type="journal article" date="2024" name="Plant Biotechnol. J.">
        <title>Genome and CRISPR/Cas9 system of a widespread forest tree (Populus alba) in the world.</title>
        <authorList>
            <person name="Liu Y.J."/>
            <person name="Jiang P.F."/>
            <person name="Han X.M."/>
            <person name="Li X.Y."/>
            <person name="Wang H.M."/>
            <person name="Wang Y.J."/>
            <person name="Wang X.X."/>
            <person name="Zeng Q.Y."/>
        </authorList>
    </citation>
    <scope>NUCLEOTIDE SEQUENCE [LARGE SCALE GENOMIC DNA]</scope>
    <source>
        <strain evidence="2">cv. PAL-ZL1</strain>
    </source>
</reference>
<dbReference type="EMBL" id="RCHU02000014">
    <property type="protein sequence ID" value="KAL3573171.1"/>
    <property type="molecule type" value="Genomic_DNA"/>
</dbReference>
<protein>
    <submittedName>
        <fullName evidence="1">Uncharacterized protein</fullName>
    </submittedName>
</protein>
<proteinExistence type="predicted"/>
<evidence type="ECO:0000313" key="1">
    <source>
        <dbReference type="EMBL" id="KAL3573171.1"/>
    </source>
</evidence>
<organism evidence="1 2">
    <name type="scientific">Populus alba</name>
    <name type="common">White poplar</name>
    <dbReference type="NCBI Taxonomy" id="43335"/>
    <lineage>
        <taxon>Eukaryota</taxon>
        <taxon>Viridiplantae</taxon>
        <taxon>Streptophyta</taxon>
        <taxon>Embryophyta</taxon>
        <taxon>Tracheophyta</taxon>
        <taxon>Spermatophyta</taxon>
        <taxon>Magnoliopsida</taxon>
        <taxon>eudicotyledons</taxon>
        <taxon>Gunneridae</taxon>
        <taxon>Pentapetalae</taxon>
        <taxon>rosids</taxon>
        <taxon>fabids</taxon>
        <taxon>Malpighiales</taxon>
        <taxon>Salicaceae</taxon>
        <taxon>Saliceae</taxon>
        <taxon>Populus</taxon>
    </lineage>
</organism>
<comment type="caution">
    <text evidence="1">The sequence shown here is derived from an EMBL/GenBank/DDBJ whole genome shotgun (WGS) entry which is preliminary data.</text>
</comment>
<name>A0ACC4B4D5_POPAL</name>
<evidence type="ECO:0000313" key="2">
    <source>
        <dbReference type="Proteomes" id="UP000309997"/>
    </source>
</evidence>
<sequence>MTRRKRKFFGLPCLIWKLVALVIGVIKKETPIPLRAKIAGEREIKSLVIAGGWTAEWRIRPPETMKHAVPLPIAGLNSGRDGDIPFGKDEREDDHYRLTPPKFEGGESLLITKLQLQTNRFQHFLTAEDVGKILQRFHLVVLKGIDRGGIVSSGAPQISKEGSLGWNPTDSSHPRRAKLGSSREDVPHSFDDGKDENPDNSMGGHGTYSDGFSHERKTPYQGSSSKLEMMQEHIMYSDNKSPKLKATDPRIL</sequence>
<accession>A0ACC4B4D5</accession>